<evidence type="ECO:0000313" key="10">
    <source>
        <dbReference type="Proteomes" id="UP001596022"/>
    </source>
</evidence>
<dbReference type="Gene3D" id="1.20.1250.20">
    <property type="entry name" value="MFS general substrate transporter like domains"/>
    <property type="match status" value="1"/>
</dbReference>
<sequence length="425" mass="45624">MNRQLFKIKGYLPLLSAQIISNLGDWLDILALLALIGMKWQASPFAVSVAMFCLAVPSIVFGSFAGVLADRFDRKTLMIIADLVRAAAVIGIAFSTALWQVYLLLIVKSIFGIIFNPAESGKIKEMVPENLMQSAVATRELVNNGAKIIGPMISGVLVASVGIQWSFYLDSLSFLLSAAFLLGLPGRRREQSTLDNGPASKTARKSFFEQFTEGLSLIKQSPKLLVGLIVFSLTLLVLQISDSQIVILIREIKQSPVSILGWIMAGSGAGMIAVALFLGKKQIRAYFSALSIGCVGVGFGYILLGLLIHLPFLWMAIAYPVIAFIAGGSFAFVMIPFDVMAQKLTPVTHTGRVFGTIGSVTTTATVIGMLSGGLITEAFNVIFTFVFAGGLLVLVGIVVSSCRRRLESGDDEAKSVEGTLRKKEG</sequence>
<comment type="subcellular location">
    <subcellularLocation>
        <location evidence="1">Cell membrane</location>
        <topology evidence="1">Multi-pass membrane protein</topology>
    </subcellularLocation>
</comment>
<protein>
    <submittedName>
        <fullName evidence="9">MFS transporter</fullName>
    </submittedName>
</protein>
<keyword evidence="6 7" id="KW-0472">Membrane</keyword>
<keyword evidence="2" id="KW-0813">Transport</keyword>
<keyword evidence="3" id="KW-1003">Cell membrane</keyword>
<dbReference type="InterPro" id="IPR011701">
    <property type="entry name" value="MFS"/>
</dbReference>
<feature type="transmembrane region" description="Helical" evidence="7">
    <location>
        <begin position="42"/>
        <end position="69"/>
    </location>
</feature>
<accession>A0ABV9GJ46</accession>
<evidence type="ECO:0000256" key="5">
    <source>
        <dbReference type="ARBA" id="ARBA00022989"/>
    </source>
</evidence>
<feature type="transmembrane region" description="Helical" evidence="7">
    <location>
        <begin position="76"/>
        <end position="95"/>
    </location>
</feature>
<feature type="transmembrane region" description="Helical" evidence="7">
    <location>
        <begin position="259"/>
        <end position="278"/>
    </location>
</feature>
<dbReference type="PANTHER" id="PTHR43266">
    <property type="entry name" value="MACROLIDE-EFFLUX PROTEIN"/>
    <property type="match status" value="1"/>
</dbReference>
<feature type="transmembrane region" description="Helical" evidence="7">
    <location>
        <begin position="224"/>
        <end position="247"/>
    </location>
</feature>
<keyword evidence="10" id="KW-1185">Reference proteome</keyword>
<feature type="transmembrane region" description="Helical" evidence="7">
    <location>
        <begin position="141"/>
        <end position="159"/>
    </location>
</feature>
<evidence type="ECO:0000256" key="3">
    <source>
        <dbReference type="ARBA" id="ARBA00022475"/>
    </source>
</evidence>
<evidence type="ECO:0000313" key="9">
    <source>
        <dbReference type="EMBL" id="MFC4617164.1"/>
    </source>
</evidence>
<feature type="transmembrane region" description="Helical" evidence="7">
    <location>
        <begin position="381"/>
        <end position="399"/>
    </location>
</feature>
<dbReference type="PROSITE" id="PS50850">
    <property type="entry name" value="MFS"/>
    <property type="match status" value="1"/>
</dbReference>
<dbReference type="InterPro" id="IPR020846">
    <property type="entry name" value="MFS_dom"/>
</dbReference>
<name>A0ABV9GJ46_9BACL</name>
<dbReference type="SUPFAM" id="SSF103473">
    <property type="entry name" value="MFS general substrate transporter"/>
    <property type="match status" value="1"/>
</dbReference>
<keyword evidence="5 7" id="KW-1133">Transmembrane helix</keyword>
<feature type="domain" description="Major facilitator superfamily (MFS) profile" evidence="8">
    <location>
        <begin position="1"/>
        <end position="407"/>
    </location>
</feature>
<reference evidence="10" key="1">
    <citation type="journal article" date="2019" name="Int. J. Syst. Evol. Microbiol.">
        <title>The Global Catalogue of Microorganisms (GCM) 10K type strain sequencing project: providing services to taxonomists for standard genome sequencing and annotation.</title>
        <authorList>
            <consortium name="The Broad Institute Genomics Platform"/>
            <consortium name="The Broad Institute Genome Sequencing Center for Infectious Disease"/>
            <person name="Wu L."/>
            <person name="Ma J."/>
        </authorList>
    </citation>
    <scope>NUCLEOTIDE SEQUENCE [LARGE SCALE GENOMIC DNA]</scope>
    <source>
        <strain evidence="10">CGMCC 1.16306</strain>
    </source>
</reference>
<feature type="transmembrane region" description="Helical" evidence="7">
    <location>
        <begin position="316"/>
        <end position="341"/>
    </location>
</feature>
<dbReference type="PRINTS" id="PR01988">
    <property type="entry name" value="EXPORTERBACE"/>
</dbReference>
<evidence type="ECO:0000256" key="2">
    <source>
        <dbReference type="ARBA" id="ARBA00022448"/>
    </source>
</evidence>
<dbReference type="InterPro" id="IPR036259">
    <property type="entry name" value="MFS_trans_sf"/>
</dbReference>
<evidence type="ECO:0000256" key="6">
    <source>
        <dbReference type="ARBA" id="ARBA00023136"/>
    </source>
</evidence>
<evidence type="ECO:0000256" key="1">
    <source>
        <dbReference type="ARBA" id="ARBA00004651"/>
    </source>
</evidence>
<keyword evidence="4 7" id="KW-0812">Transmembrane</keyword>
<organism evidence="9 10">
    <name type="scientific">Camelliibacillus cellulosilyticus</name>
    <dbReference type="NCBI Taxonomy" id="2174486"/>
    <lineage>
        <taxon>Bacteria</taxon>
        <taxon>Bacillati</taxon>
        <taxon>Bacillota</taxon>
        <taxon>Bacilli</taxon>
        <taxon>Bacillales</taxon>
        <taxon>Sporolactobacillaceae</taxon>
        <taxon>Camelliibacillus</taxon>
    </lineage>
</organism>
<comment type="caution">
    <text evidence="9">The sequence shown here is derived from an EMBL/GenBank/DDBJ whole genome shotgun (WGS) entry which is preliminary data.</text>
</comment>
<feature type="transmembrane region" description="Helical" evidence="7">
    <location>
        <begin position="165"/>
        <end position="184"/>
    </location>
</feature>
<dbReference type="RefSeq" id="WP_376844225.1">
    <property type="nucleotide sequence ID" value="NZ_JBHSFW010000001.1"/>
</dbReference>
<dbReference type="Pfam" id="PF07690">
    <property type="entry name" value="MFS_1"/>
    <property type="match status" value="1"/>
</dbReference>
<evidence type="ECO:0000259" key="8">
    <source>
        <dbReference type="PROSITE" id="PS50850"/>
    </source>
</evidence>
<dbReference type="PANTHER" id="PTHR43266:SF2">
    <property type="entry name" value="MAJOR FACILITATOR SUPERFAMILY (MFS) PROFILE DOMAIN-CONTAINING PROTEIN"/>
    <property type="match status" value="1"/>
</dbReference>
<gene>
    <name evidence="9" type="ORF">ACFO4N_00315</name>
</gene>
<feature type="transmembrane region" description="Helical" evidence="7">
    <location>
        <begin position="285"/>
        <end position="310"/>
    </location>
</feature>
<proteinExistence type="predicted"/>
<dbReference type="CDD" id="cd06173">
    <property type="entry name" value="MFS_MefA_like"/>
    <property type="match status" value="1"/>
</dbReference>
<evidence type="ECO:0000256" key="4">
    <source>
        <dbReference type="ARBA" id="ARBA00022692"/>
    </source>
</evidence>
<feature type="transmembrane region" description="Helical" evidence="7">
    <location>
        <begin position="353"/>
        <end position="375"/>
    </location>
</feature>
<dbReference type="EMBL" id="JBHSFW010000001">
    <property type="protein sequence ID" value="MFC4617164.1"/>
    <property type="molecule type" value="Genomic_DNA"/>
</dbReference>
<dbReference type="Proteomes" id="UP001596022">
    <property type="component" value="Unassembled WGS sequence"/>
</dbReference>
<evidence type="ECO:0000256" key="7">
    <source>
        <dbReference type="SAM" id="Phobius"/>
    </source>
</evidence>
<dbReference type="InterPro" id="IPR022324">
    <property type="entry name" value="Bacilysin_exporter_BacE_put"/>
</dbReference>